<sequence>MNLENMIFQDWQGIVRTMIVGVLAYASLVMFLRISGKRTLAKLNAFDLVVTVALGSTLSAVLLQESIALAEGAVALALLILMQYLVTFLSVRSQGFARLIRSEPALLAHKGEYCAATMKRQRITQEEVDSAIRAGGAASIKEVEGVVLESDGTLSILTSAAPRNLPGKDGSTRGTSRDAPSA</sequence>
<dbReference type="Pfam" id="PF20730">
    <property type="entry name" value="YetF_N"/>
    <property type="match status" value="1"/>
</dbReference>
<evidence type="ECO:0000259" key="9">
    <source>
        <dbReference type="Pfam" id="PF04239"/>
    </source>
</evidence>
<dbReference type="EMBL" id="JMQM01000001">
    <property type="protein sequence ID" value="KFB11098.1"/>
    <property type="molecule type" value="Genomic_DNA"/>
</dbReference>
<dbReference type="AlphaFoldDB" id="A0A084UDR2"/>
<evidence type="ECO:0000256" key="2">
    <source>
        <dbReference type="ARBA" id="ARBA00006448"/>
    </source>
</evidence>
<keyword evidence="5 8" id="KW-1133">Transmembrane helix</keyword>
<dbReference type="Proteomes" id="UP000053675">
    <property type="component" value="Unassembled WGS sequence"/>
</dbReference>
<evidence type="ECO:0000256" key="8">
    <source>
        <dbReference type="SAM" id="Phobius"/>
    </source>
</evidence>
<evidence type="ECO:0000256" key="3">
    <source>
        <dbReference type="ARBA" id="ARBA00022475"/>
    </source>
</evidence>
<evidence type="ECO:0000256" key="7">
    <source>
        <dbReference type="SAM" id="MobiDB-lite"/>
    </source>
</evidence>
<comment type="subcellular location">
    <subcellularLocation>
        <location evidence="1">Cell membrane</location>
        <topology evidence="1">Multi-pass membrane protein</topology>
    </subcellularLocation>
</comment>
<evidence type="ECO:0000256" key="1">
    <source>
        <dbReference type="ARBA" id="ARBA00004651"/>
    </source>
</evidence>
<dbReference type="Pfam" id="PF04239">
    <property type="entry name" value="DUF421"/>
    <property type="match status" value="1"/>
</dbReference>
<evidence type="ECO:0000259" key="10">
    <source>
        <dbReference type="Pfam" id="PF20730"/>
    </source>
</evidence>
<organism evidence="11 12">
    <name type="scientific">Nitratireductor basaltis</name>
    <dbReference type="NCBI Taxonomy" id="472175"/>
    <lineage>
        <taxon>Bacteria</taxon>
        <taxon>Pseudomonadati</taxon>
        <taxon>Pseudomonadota</taxon>
        <taxon>Alphaproteobacteria</taxon>
        <taxon>Hyphomicrobiales</taxon>
        <taxon>Phyllobacteriaceae</taxon>
        <taxon>Nitratireductor</taxon>
    </lineage>
</organism>
<dbReference type="eggNOG" id="COG2323">
    <property type="taxonomic scope" value="Bacteria"/>
</dbReference>
<feature type="region of interest" description="Disordered" evidence="7">
    <location>
        <begin position="159"/>
        <end position="182"/>
    </location>
</feature>
<dbReference type="STRING" id="472175.EL18_02141"/>
<evidence type="ECO:0000256" key="5">
    <source>
        <dbReference type="ARBA" id="ARBA00022989"/>
    </source>
</evidence>
<dbReference type="GO" id="GO:0005886">
    <property type="term" value="C:plasma membrane"/>
    <property type="evidence" value="ECO:0007669"/>
    <property type="project" value="UniProtKB-SubCell"/>
</dbReference>
<reference evidence="11 12" key="1">
    <citation type="submission" date="2014-05" db="EMBL/GenBank/DDBJ databases">
        <title>Draft Genome Sequence of Nitratireductor basaltis Strain UMTGB225, A Marine Bacterium Isolated from Green Barrel Tunicate.</title>
        <authorList>
            <person name="Gan H.Y."/>
        </authorList>
    </citation>
    <scope>NUCLEOTIDE SEQUENCE [LARGE SCALE GENOMIC DNA]</scope>
    <source>
        <strain evidence="11 12">UMTGB225</strain>
    </source>
</reference>
<accession>A0A084UDR2</accession>
<evidence type="ECO:0000313" key="11">
    <source>
        <dbReference type="EMBL" id="KFB11098.1"/>
    </source>
</evidence>
<evidence type="ECO:0000256" key="6">
    <source>
        <dbReference type="ARBA" id="ARBA00023136"/>
    </source>
</evidence>
<protein>
    <submittedName>
        <fullName evidence="11">Membrane protein</fullName>
    </submittedName>
</protein>
<comment type="caution">
    <text evidence="11">The sequence shown here is derived from an EMBL/GenBank/DDBJ whole genome shotgun (WGS) entry which is preliminary data.</text>
</comment>
<dbReference type="Gene3D" id="3.30.240.20">
    <property type="entry name" value="bsu07140 like domains"/>
    <property type="match status" value="1"/>
</dbReference>
<feature type="transmembrane region" description="Helical" evidence="8">
    <location>
        <begin position="13"/>
        <end position="32"/>
    </location>
</feature>
<dbReference type="InterPro" id="IPR007353">
    <property type="entry name" value="DUF421"/>
</dbReference>
<dbReference type="InterPro" id="IPR023090">
    <property type="entry name" value="UPF0702_alpha/beta_dom_sf"/>
</dbReference>
<dbReference type="PATRIC" id="fig|472175.3.peg.2130"/>
<comment type="similarity">
    <text evidence="2">Belongs to the UPF0702 family.</text>
</comment>
<feature type="domain" description="YetF-like N-terminal transmembrane" evidence="10">
    <location>
        <begin position="22"/>
        <end position="89"/>
    </location>
</feature>
<gene>
    <name evidence="11" type="ORF">EL18_02141</name>
</gene>
<evidence type="ECO:0000313" key="12">
    <source>
        <dbReference type="Proteomes" id="UP000053675"/>
    </source>
</evidence>
<keyword evidence="3" id="KW-1003">Cell membrane</keyword>
<keyword evidence="4 8" id="KW-0812">Transmembrane</keyword>
<dbReference type="PANTHER" id="PTHR34582">
    <property type="entry name" value="UPF0702 TRANSMEMBRANE PROTEIN YCAP"/>
    <property type="match status" value="1"/>
</dbReference>
<dbReference type="RefSeq" id="WP_244444551.1">
    <property type="nucleotide sequence ID" value="NZ_JMQM01000001.1"/>
</dbReference>
<evidence type="ECO:0000256" key="4">
    <source>
        <dbReference type="ARBA" id="ARBA00022692"/>
    </source>
</evidence>
<dbReference type="InterPro" id="IPR048454">
    <property type="entry name" value="YetF_N"/>
</dbReference>
<feature type="transmembrane region" description="Helical" evidence="8">
    <location>
        <begin position="69"/>
        <end position="91"/>
    </location>
</feature>
<feature type="domain" description="YetF C-terminal" evidence="9">
    <location>
        <begin position="93"/>
        <end position="161"/>
    </location>
</feature>
<name>A0A084UDR2_9HYPH</name>
<dbReference type="PANTHER" id="PTHR34582:SF6">
    <property type="entry name" value="UPF0702 TRANSMEMBRANE PROTEIN YCAP"/>
    <property type="match status" value="1"/>
</dbReference>
<keyword evidence="12" id="KW-1185">Reference proteome</keyword>
<keyword evidence="6 8" id="KW-0472">Membrane</keyword>
<proteinExistence type="inferred from homology"/>
<feature type="transmembrane region" description="Helical" evidence="8">
    <location>
        <begin position="44"/>
        <end position="63"/>
    </location>
</feature>